<dbReference type="EMBL" id="AWVF01000031">
    <property type="protein sequence ID" value="ERJ97323.1"/>
    <property type="molecule type" value="Genomic_DNA"/>
</dbReference>
<dbReference type="RefSeq" id="WP_021682000.1">
    <property type="nucleotide sequence ID" value="NZ_KI260389.1"/>
</dbReference>
<protein>
    <submittedName>
        <fullName evidence="1">Uncharacterized protein</fullName>
    </submittedName>
</protein>
<dbReference type="STRING" id="411473.RUMCAL_00395"/>
<dbReference type="HOGENOM" id="CLU_1041641_0_0_9"/>
<accession>U2MDD5</accession>
<dbReference type="Proteomes" id="UP000016662">
    <property type="component" value="Unassembled WGS sequence"/>
</dbReference>
<dbReference type="AlphaFoldDB" id="U2MDD5"/>
<name>U2MDD5_9FIRM</name>
<evidence type="ECO:0000313" key="2">
    <source>
        <dbReference type="Proteomes" id="UP000016662"/>
    </source>
</evidence>
<sequence length="267" mass="30721">MRRIESAVASADRVLAYAKEQEIKTTTTMYDTTKDMTNHIIKACNETVKILTKRMKFSTPRKPVSAIQGQQQPSFAKINYLYAEALDQLRDDPIPIPAISQCAYYLSRWFHSRILTKYTGRDLKLHCKYYRNLIPSLVISYGYYLEHGQLNAFHDAFQKFEADLKSGDCRYALPFNAFQIAKSSAGLYGNFASQLIFDYLWDYGLDCLSFCEPEYDSNFRACGLRKNIITEKLMDSNIPELDDYDGEYESNLSYLDQFSVVGGELSE</sequence>
<comment type="caution">
    <text evidence="1">The sequence shown here is derived from an EMBL/GenBank/DDBJ whole genome shotgun (WGS) entry which is preliminary data.</text>
</comment>
<reference evidence="1 2" key="1">
    <citation type="submission" date="2013-07" db="EMBL/GenBank/DDBJ databases">
        <authorList>
            <person name="Weinstock G."/>
            <person name="Sodergren E."/>
            <person name="Wylie T."/>
            <person name="Fulton L."/>
            <person name="Fulton R."/>
            <person name="Fronick C."/>
            <person name="O'Laughlin M."/>
            <person name="Godfrey J."/>
            <person name="Miner T."/>
            <person name="Herter B."/>
            <person name="Appelbaum E."/>
            <person name="Cordes M."/>
            <person name="Lek S."/>
            <person name="Wollam A."/>
            <person name="Pepin K.H."/>
            <person name="Palsikar V.B."/>
            <person name="Mitreva M."/>
            <person name="Wilson R.K."/>
        </authorList>
    </citation>
    <scope>NUCLEOTIDE SEQUENCE [LARGE SCALE GENOMIC DNA]</scope>
    <source>
        <strain evidence="1 2">ATCC 27760</strain>
    </source>
</reference>
<gene>
    <name evidence="1" type="ORF">RUMCAL_00395</name>
</gene>
<organism evidence="1 2">
    <name type="scientific">Ruminococcus callidus ATCC 27760</name>
    <dbReference type="NCBI Taxonomy" id="411473"/>
    <lineage>
        <taxon>Bacteria</taxon>
        <taxon>Bacillati</taxon>
        <taxon>Bacillota</taxon>
        <taxon>Clostridia</taxon>
        <taxon>Eubacteriales</taxon>
        <taxon>Oscillospiraceae</taxon>
        <taxon>Ruminococcus</taxon>
    </lineage>
</organism>
<keyword evidence="2" id="KW-1185">Reference proteome</keyword>
<evidence type="ECO:0000313" key="1">
    <source>
        <dbReference type="EMBL" id="ERJ97323.1"/>
    </source>
</evidence>
<proteinExistence type="predicted"/>
<dbReference type="PATRIC" id="fig|411473.3.peg.305"/>